<dbReference type="PANTHER" id="PTHR43420">
    <property type="entry name" value="ACETYLTRANSFERASE"/>
    <property type="match status" value="1"/>
</dbReference>
<evidence type="ECO:0000313" key="4">
    <source>
        <dbReference type="EMBL" id="PYZ94702.1"/>
    </source>
</evidence>
<dbReference type="PROSITE" id="PS51186">
    <property type="entry name" value="GNAT"/>
    <property type="match status" value="1"/>
</dbReference>
<keyword evidence="5" id="KW-1185">Reference proteome</keyword>
<evidence type="ECO:0000256" key="1">
    <source>
        <dbReference type="ARBA" id="ARBA00022679"/>
    </source>
</evidence>
<dbReference type="Proteomes" id="UP000248214">
    <property type="component" value="Unassembled WGS sequence"/>
</dbReference>
<accession>A0A323THU9</accession>
<comment type="caution">
    <text evidence="4">The sequence shown here is derived from an EMBL/GenBank/DDBJ whole genome shotgun (WGS) entry which is preliminary data.</text>
</comment>
<dbReference type="GO" id="GO:0016747">
    <property type="term" value="F:acyltransferase activity, transferring groups other than amino-acyl groups"/>
    <property type="evidence" value="ECO:0007669"/>
    <property type="project" value="InterPro"/>
</dbReference>
<keyword evidence="1 4" id="KW-0808">Transferase</keyword>
<dbReference type="Pfam" id="PF00583">
    <property type="entry name" value="Acetyltransf_1"/>
    <property type="match status" value="1"/>
</dbReference>
<dbReference type="InterPro" id="IPR000182">
    <property type="entry name" value="GNAT_dom"/>
</dbReference>
<dbReference type="CDD" id="cd04301">
    <property type="entry name" value="NAT_SF"/>
    <property type="match status" value="1"/>
</dbReference>
<evidence type="ECO:0000313" key="5">
    <source>
        <dbReference type="Proteomes" id="UP000248214"/>
    </source>
</evidence>
<keyword evidence="2" id="KW-0012">Acyltransferase</keyword>
<proteinExistence type="predicted"/>
<reference evidence="4 5" key="1">
    <citation type="submission" date="2017-10" db="EMBL/GenBank/DDBJ databases">
        <title>Bacillus sp. nov., a halophilic bacterium isolated from a Keqin Lake.</title>
        <authorList>
            <person name="Wang H."/>
        </authorList>
    </citation>
    <scope>NUCLEOTIDE SEQUENCE [LARGE SCALE GENOMIC DNA]</scope>
    <source>
        <strain evidence="4 5">KQ-12</strain>
    </source>
</reference>
<protein>
    <submittedName>
        <fullName evidence="4">GNAT family N-acetyltransferase</fullName>
    </submittedName>
</protein>
<dbReference type="OrthoDB" id="9799092at2"/>
<dbReference type="InterPro" id="IPR016181">
    <property type="entry name" value="Acyl_CoA_acyltransferase"/>
</dbReference>
<evidence type="ECO:0000256" key="2">
    <source>
        <dbReference type="ARBA" id="ARBA00023315"/>
    </source>
</evidence>
<dbReference type="Gene3D" id="3.40.630.30">
    <property type="match status" value="1"/>
</dbReference>
<organism evidence="4 5">
    <name type="scientific">Salipaludibacillus keqinensis</name>
    <dbReference type="NCBI Taxonomy" id="2045207"/>
    <lineage>
        <taxon>Bacteria</taxon>
        <taxon>Bacillati</taxon>
        <taxon>Bacillota</taxon>
        <taxon>Bacilli</taxon>
        <taxon>Bacillales</taxon>
        <taxon>Bacillaceae</taxon>
    </lineage>
</organism>
<sequence length="166" mass="19073">MGEIRLLDPKDASMYQEIRLAALKANPEAFSSSYEEELEYSLEKFESRLNFDHVYTFGAFEDTRLIGVVTLILETRNKTKHRATIVAMYVYSEHQKAGVGKNLMSEAIQLAKELERIEQINLTVTSTNVPAKRLYNSLGFTTYGVDKRALKIEGQYFDDELMVRFV</sequence>
<dbReference type="AlphaFoldDB" id="A0A323THU9"/>
<dbReference type="SUPFAM" id="SSF55729">
    <property type="entry name" value="Acyl-CoA N-acyltransferases (Nat)"/>
    <property type="match status" value="1"/>
</dbReference>
<gene>
    <name evidence="4" type="ORF">CR194_03995</name>
</gene>
<dbReference type="EMBL" id="PDOD01000001">
    <property type="protein sequence ID" value="PYZ94702.1"/>
    <property type="molecule type" value="Genomic_DNA"/>
</dbReference>
<dbReference type="RefSeq" id="WP_110608336.1">
    <property type="nucleotide sequence ID" value="NZ_PDOD01000001.1"/>
</dbReference>
<dbReference type="InterPro" id="IPR050680">
    <property type="entry name" value="YpeA/RimI_acetyltransf"/>
</dbReference>
<feature type="domain" description="N-acetyltransferase" evidence="3">
    <location>
        <begin position="2"/>
        <end position="166"/>
    </location>
</feature>
<evidence type="ECO:0000259" key="3">
    <source>
        <dbReference type="PROSITE" id="PS51186"/>
    </source>
</evidence>
<name>A0A323THU9_9BACI</name>